<evidence type="ECO:0000259" key="9">
    <source>
        <dbReference type="SMART" id="SM00771"/>
    </source>
</evidence>
<reference evidence="10" key="1">
    <citation type="submission" date="2018-05" db="EMBL/GenBank/DDBJ databases">
        <authorList>
            <person name="Lanie J.A."/>
            <person name="Ng W.-L."/>
            <person name="Kazmierczak K.M."/>
            <person name="Andrzejewski T.M."/>
            <person name="Davidsen T.M."/>
            <person name="Wayne K.J."/>
            <person name="Tettelin H."/>
            <person name="Glass J.I."/>
            <person name="Rusch D."/>
            <person name="Podicherti R."/>
            <person name="Tsui H.-C.T."/>
            <person name="Winkler M.E."/>
        </authorList>
    </citation>
    <scope>NUCLEOTIDE SEQUENCE</scope>
</reference>
<feature type="transmembrane region" description="Helical" evidence="8">
    <location>
        <begin position="6"/>
        <end position="24"/>
    </location>
</feature>
<dbReference type="Gene3D" id="3.30.1400.10">
    <property type="entry name" value="ZipA, C-terminal FtsZ-binding domain"/>
    <property type="match status" value="1"/>
</dbReference>
<keyword evidence="3" id="KW-0132">Cell division</keyword>
<dbReference type="AlphaFoldDB" id="A0A382GX22"/>
<dbReference type="GO" id="GO:0005886">
    <property type="term" value="C:plasma membrane"/>
    <property type="evidence" value="ECO:0007669"/>
    <property type="project" value="TreeGrafter"/>
</dbReference>
<keyword evidence="2" id="KW-0997">Cell inner membrane</keyword>
<keyword evidence="4 8" id="KW-0812">Transmembrane</keyword>
<evidence type="ECO:0000313" key="10">
    <source>
        <dbReference type="EMBL" id="SVB79412.1"/>
    </source>
</evidence>
<evidence type="ECO:0000256" key="4">
    <source>
        <dbReference type="ARBA" id="ARBA00022692"/>
    </source>
</evidence>
<protein>
    <recommendedName>
        <fullName evidence="9">ZipA C-terminal FtsZ-binding domain-containing protein</fullName>
    </recommendedName>
</protein>
<dbReference type="InterPro" id="IPR007449">
    <property type="entry name" value="ZipA_FtsZ-bd_C"/>
</dbReference>
<accession>A0A382GX22</accession>
<evidence type="ECO:0000256" key="5">
    <source>
        <dbReference type="ARBA" id="ARBA00022989"/>
    </source>
</evidence>
<evidence type="ECO:0000256" key="2">
    <source>
        <dbReference type="ARBA" id="ARBA00022519"/>
    </source>
</evidence>
<dbReference type="GO" id="GO:0032153">
    <property type="term" value="C:cell division site"/>
    <property type="evidence" value="ECO:0007669"/>
    <property type="project" value="TreeGrafter"/>
</dbReference>
<keyword evidence="6 8" id="KW-0472">Membrane</keyword>
<gene>
    <name evidence="10" type="ORF">METZ01_LOCUS232266</name>
</gene>
<feature type="domain" description="ZipA C-terminal FtsZ-binding" evidence="9">
    <location>
        <begin position="92"/>
        <end position="215"/>
    </location>
</feature>
<name>A0A382GX22_9ZZZZ</name>
<sequence length="227" mass="26124">VFNFAEILTIVIGLLLALVVIDGVRRSLRVRTNRLKVNILPTSSDESQDLNHIEDNEELDELDEISNKAVEDKTLLYEFDKERKEEIQDSKKSKLIILNLSAEDSEPFSYSSLTEQLRSYRCFFDEKGFFTFRDIHDLAMFTLLNAKNPGTFVESSSSSDVALVLDPNRAKKIIESFDLMCSVAQSLSDRFSCRILDENRNLLTKQMLEHMRNTVQEYQRQNLANVG</sequence>
<evidence type="ECO:0000256" key="1">
    <source>
        <dbReference type="ARBA" id="ARBA00022475"/>
    </source>
</evidence>
<dbReference type="InterPro" id="IPR011919">
    <property type="entry name" value="Cell_div_ZipA"/>
</dbReference>
<keyword evidence="5 8" id="KW-1133">Transmembrane helix</keyword>
<evidence type="ECO:0000256" key="7">
    <source>
        <dbReference type="ARBA" id="ARBA00023306"/>
    </source>
</evidence>
<dbReference type="Pfam" id="PF04354">
    <property type="entry name" value="ZipA_C"/>
    <property type="match status" value="1"/>
</dbReference>
<proteinExistence type="predicted"/>
<dbReference type="SMART" id="SM00771">
    <property type="entry name" value="ZipA_C"/>
    <property type="match status" value="1"/>
</dbReference>
<evidence type="ECO:0000256" key="6">
    <source>
        <dbReference type="ARBA" id="ARBA00023136"/>
    </source>
</evidence>
<evidence type="ECO:0000256" key="3">
    <source>
        <dbReference type="ARBA" id="ARBA00022618"/>
    </source>
</evidence>
<feature type="non-terminal residue" evidence="10">
    <location>
        <position position="1"/>
    </location>
</feature>
<keyword evidence="7" id="KW-0131">Cell cycle</keyword>
<dbReference type="PANTHER" id="PTHR38685:SF1">
    <property type="entry name" value="CELL DIVISION PROTEIN ZIPA"/>
    <property type="match status" value="1"/>
</dbReference>
<evidence type="ECO:0000256" key="8">
    <source>
        <dbReference type="SAM" id="Phobius"/>
    </source>
</evidence>
<keyword evidence="1" id="KW-1003">Cell membrane</keyword>
<dbReference type="PANTHER" id="PTHR38685">
    <property type="entry name" value="CELL DIVISION PROTEIN ZIPA"/>
    <property type="match status" value="1"/>
</dbReference>
<dbReference type="SUPFAM" id="SSF64383">
    <property type="entry name" value="Cell-division protein ZipA, C-terminal domain"/>
    <property type="match status" value="1"/>
</dbReference>
<dbReference type="EMBL" id="UINC01057824">
    <property type="protein sequence ID" value="SVB79412.1"/>
    <property type="molecule type" value="Genomic_DNA"/>
</dbReference>
<dbReference type="GO" id="GO:0000917">
    <property type="term" value="P:division septum assembly"/>
    <property type="evidence" value="ECO:0007669"/>
    <property type="project" value="TreeGrafter"/>
</dbReference>
<organism evidence="10">
    <name type="scientific">marine metagenome</name>
    <dbReference type="NCBI Taxonomy" id="408172"/>
    <lineage>
        <taxon>unclassified sequences</taxon>
        <taxon>metagenomes</taxon>
        <taxon>ecological metagenomes</taxon>
    </lineage>
</organism>
<dbReference type="InterPro" id="IPR036765">
    <property type="entry name" value="ZipA_FtsZ-bd_C_sf"/>
</dbReference>